<dbReference type="Proteomes" id="UP000007962">
    <property type="component" value="Chromosome"/>
</dbReference>
<organism evidence="2 3">
    <name type="scientific">Beutenbergia cavernae (strain ATCC BAA-8 / DSM 12333 / CCUG 43141 / JCM 11478 / NBRC 16432 / NCIMB 13614 / HKI 0122)</name>
    <dbReference type="NCBI Taxonomy" id="471853"/>
    <lineage>
        <taxon>Bacteria</taxon>
        <taxon>Bacillati</taxon>
        <taxon>Actinomycetota</taxon>
        <taxon>Actinomycetes</taxon>
        <taxon>Micrococcales</taxon>
        <taxon>Beutenbergiaceae</taxon>
        <taxon>Beutenbergia</taxon>
    </lineage>
</organism>
<gene>
    <name evidence="2" type="ordered locus">Bcav_1211</name>
</gene>
<sequence>MTSRRHPSRYSPTSPVLRATPTNEQRHRDLREAELAERRLDRIHADAATHFGRF</sequence>
<dbReference type="KEGG" id="bcv:Bcav_1211"/>
<feature type="region of interest" description="Disordered" evidence="1">
    <location>
        <begin position="1"/>
        <end position="28"/>
    </location>
</feature>
<keyword evidence="3" id="KW-1185">Reference proteome</keyword>
<reference evidence="2 3" key="1">
    <citation type="journal article" date="2009" name="Stand. Genomic Sci.">
        <title>Complete genome sequence of Beutenbergia cavernae type strain (HKI 0122).</title>
        <authorList>
            <person name="Land M."/>
            <person name="Pukall R."/>
            <person name="Abt B."/>
            <person name="Goker M."/>
            <person name="Rohde M."/>
            <person name="Glavina Del Rio T."/>
            <person name="Tice H."/>
            <person name="Copeland A."/>
            <person name="Cheng J.F."/>
            <person name="Lucas S."/>
            <person name="Chen F."/>
            <person name="Nolan M."/>
            <person name="Bruce D."/>
            <person name="Goodwin L."/>
            <person name="Pitluck S."/>
            <person name="Ivanova N."/>
            <person name="Mavromatis K."/>
            <person name="Ovchinnikova G."/>
            <person name="Pati A."/>
            <person name="Chen A."/>
            <person name="Palaniappan K."/>
            <person name="Hauser L."/>
            <person name="Chang Y.J."/>
            <person name="Jefferies C.C."/>
            <person name="Saunders E."/>
            <person name="Brettin T."/>
            <person name="Detter J.C."/>
            <person name="Han C."/>
            <person name="Chain P."/>
            <person name="Bristow J."/>
            <person name="Eisen J.A."/>
            <person name="Markowitz V."/>
            <person name="Hugenholtz P."/>
            <person name="Kyrpides N.C."/>
            <person name="Klenk H.P."/>
            <person name="Lapidus A."/>
        </authorList>
    </citation>
    <scope>NUCLEOTIDE SEQUENCE [LARGE SCALE GENOMIC DNA]</scope>
    <source>
        <strain evidence="3">ATCC BAA-8 / DSM 12333 / NBRC 16432</strain>
    </source>
</reference>
<dbReference type="HOGENOM" id="CLU_3040815_0_0_11"/>
<proteinExistence type="predicted"/>
<dbReference type="STRING" id="471853.Bcav_1211"/>
<dbReference type="AlphaFoldDB" id="C5C167"/>
<name>C5C167_BEUC1</name>
<evidence type="ECO:0000313" key="2">
    <source>
        <dbReference type="EMBL" id="ACQ79471.1"/>
    </source>
</evidence>
<protein>
    <submittedName>
        <fullName evidence="2">Uncharacterized protein</fullName>
    </submittedName>
</protein>
<evidence type="ECO:0000313" key="3">
    <source>
        <dbReference type="Proteomes" id="UP000007962"/>
    </source>
</evidence>
<dbReference type="RefSeq" id="WP_015881711.1">
    <property type="nucleotide sequence ID" value="NC_012669.1"/>
</dbReference>
<dbReference type="EMBL" id="CP001618">
    <property type="protein sequence ID" value="ACQ79471.1"/>
    <property type="molecule type" value="Genomic_DNA"/>
</dbReference>
<accession>C5C167</accession>
<evidence type="ECO:0000256" key="1">
    <source>
        <dbReference type="SAM" id="MobiDB-lite"/>
    </source>
</evidence>